<dbReference type="RefSeq" id="WP_113968758.1">
    <property type="nucleotide sequence ID" value="NZ_QNRJ01000003.1"/>
</dbReference>
<comment type="caution">
    <text evidence="2">The sequence shown here is derived from an EMBL/GenBank/DDBJ whole genome shotgun (WGS) entry which is preliminary data.</text>
</comment>
<feature type="transmembrane region" description="Helical" evidence="1">
    <location>
        <begin position="52"/>
        <end position="72"/>
    </location>
</feature>
<evidence type="ECO:0000313" key="3">
    <source>
        <dbReference type="Proteomes" id="UP000252118"/>
    </source>
</evidence>
<reference evidence="2 3" key="1">
    <citation type="submission" date="2018-06" db="EMBL/GenBank/DDBJ databases">
        <title>Freshwater and sediment microbial communities from various areas in North America, analyzing microbe dynamics in response to fracking.</title>
        <authorList>
            <person name="Lamendella R."/>
        </authorList>
    </citation>
    <scope>NUCLEOTIDE SEQUENCE [LARGE SCALE GENOMIC DNA]</scope>
    <source>
        <strain evidence="2 3">97B</strain>
    </source>
</reference>
<dbReference type="Proteomes" id="UP000252118">
    <property type="component" value="Unassembled WGS sequence"/>
</dbReference>
<accession>A0A366EV03</accession>
<gene>
    <name evidence="2" type="ORF">DET59_103344</name>
</gene>
<keyword evidence="1" id="KW-1133">Transmembrane helix</keyword>
<dbReference type="AlphaFoldDB" id="A0A366EV03"/>
<evidence type="ECO:0000313" key="2">
    <source>
        <dbReference type="EMBL" id="RBP06212.1"/>
    </source>
</evidence>
<dbReference type="OrthoDB" id="2886593at2"/>
<feature type="transmembrane region" description="Helical" evidence="1">
    <location>
        <begin position="12"/>
        <end position="40"/>
    </location>
</feature>
<dbReference type="EMBL" id="QNRJ01000003">
    <property type="protein sequence ID" value="RBP06212.1"/>
    <property type="molecule type" value="Genomic_DNA"/>
</dbReference>
<organism evidence="2 3">
    <name type="scientific">Rossellomorea aquimaris</name>
    <dbReference type="NCBI Taxonomy" id="189382"/>
    <lineage>
        <taxon>Bacteria</taxon>
        <taxon>Bacillati</taxon>
        <taxon>Bacillota</taxon>
        <taxon>Bacilli</taxon>
        <taxon>Bacillales</taxon>
        <taxon>Bacillaceae</taxon>
        <taxon>Rossellomorea</taxon>
    </lineage>
</organism>
<proteinExistence type="predicted"/>
<protein>
    <submittedName>
        <fullName evidence="2">Uncharacterized protein</fullName>
    </submittedName>
</protein>
<sequence>MKDKKGTNILIFVGWLSVILAFFTPWFFHGFIAFCVGLVLKKDYEKKRYGMFFMVLGIMSEILPHVIGFLLIGHLDKAL</sequence>
<keyword evidence="1" id="KW-0812">Transmembrane</keyword>
<name>A0A366EV03_9BACI</name>
<evidence type="ECO:0000256" key="1">
    <source>
        <dbReference type="SAM" id="Phobius"/>
    </source>
</evidence>
<keyword evidence="1" id="KW-0472">Membrane</keyword>